<dbReference type="InterPro" id="IPR036416">
    <property type="entry name" value="Pept_tRNA_hydro_sf"/>
</dbReference>
<dbReference type="CDD" id="cd00462">
    <property type="entry name" value="PTH"/>
    <property type="match status" value="1"/>
</dbReference>
<evidence type="ECO:0000256" key="9">
    <source>
        <dbReference type="RuleBase" id="RU000673"/>
    </source>
</evidence>
<evidence type="ECO:0000256" key="7">
    <source>
        <dbReference type="ARBA" id="ARBA00050038"/>
    </source>
</evidence>
<evidence type="ECO:0000256" key="6">
    <source>
        <dbReference type="ARBA" id="ARBA00048707"/>
    </source>
</evidence>
<keyword evidence="3 8" id="KW-0378">Hydrolase</keyword>
<keyword evidence="12" id="KW-1185">Reference proteome</keyword>
<dbReference type="OrthoDB" id="9800507at2"/>
<feature type="site" description="Discriminates between blocked and unblocked aminoacyl-tRNA" evidence="8">
    <location>
        <position position="9"/>
    </location>
</feature>
<dbReference type="GO" id="GO:0072344">
    <property type="term" value="P:rescue of stalled ribosome"/>
    <property type="evidence" value="ECO:0007669"/>
    <property type="project" value="UniProtKB-UniRule"/>
</dbReference>
<sequence>MKLIVGLGNPGQQYKDTRHNVGFMLVDELANELGIKVEQSKFKGLVGEGRLEGGKVALLKPMTYMNLSGESVRAAMDWYKLDEQDILVVYDDLDLEVGKLRFRPKGGAGGHNGIKSLTAHLGTEQYSRLKIGIGRPVHGDVVNHVLTKFSSEERDIIDEKISYGIKGIKEFIKGSDILEVMNQYN</sequence>
<dbReference type="PANTHER" id="PTHR17224">
    <property type="entry name" value="PEPTIDYL-TRNA HYDROLASE"/>
    <property type="match status" value="1"/>
</dbReference>
<proteinExistence type="inferred from homology"/>
<protein>
    <recommendedName>
        <fullName evidence="7 8">Peptidyl-tRNA hydrolase</fullName>
        <shortName evidence="8">Pth</shortName>
        <ecNumber evidence="1 8">3.1.1.29</ecNumber>
    </recommendedName>
</protein>
<evidence type="ECO:0000256" key="3">
    <source>
        <dbReference type="ARBA" id="ARBA00022801"/>
    </source>
</evidence>
<evidence type="ECO:0000313" key="11">
    <source>
        <dbReference type="EMBL" id="OEF95755.1"/>
    </source>
</evidence>
<feature type="site" description="Stabilizes the basic form of H active site to accept a proton" evidence="8">
    <location>
        <position position="91"/>
    </location>
</feature>
<comment type="subunit">
    <text evidence="8">Monomer.</text>
</comment>
<dbReference type="GO" id="GO:0004045">
    <property type="term" value="F:peptidyl-tRNA hydrolase activity"/>
    <property type="evidence" value="ECO:0007669"/>
    <property type="project" value="UniProtKB-UniRule"/>
</dbReference>
<comment type="subcellular location">
    <subcellularLocation>
        <location evidence="8">Cytoplasm</location>
    </subcellularLocation>
</comment>
<dbReference type="InterPro" id="IPR001328">
    <property type="entry name" value="Pept_tRNA_hydro"/>
</dbReference>
<dbReference type="PROSITE" id="PS01195">
    <property type="entry name" value="PEPT_TRNA_HYDROL_1"/>
    <property type="match status" value="1"/>
</dbReference>
<dbReference type="SUPFAM" id="SSF53178">
    <property type="entry name" value="Peptidyl-tRNA hydrolase-like"/>
    <property type="match status" value="1"/>
</dbReference>
<dbReference type="AlphaFoldDB" id="A0A1E5FYU9"/>
<dbReference type="FunFam" id="3.40.50.1470:FF:000001">
    <property type="entry name" value="Peptidyl-tRNA hydrolase"/>
    <property type="match status" value="1"/>
</dbReference>
<comment type="caution">
    <text evidence="11">The sequence shown here is derived from an EMBL/GenBank/DDBJ whole genome shotgun (WGS) entry which is preliminary data.</text>
</comment>
<evidence type="ECO:0000256" key="8">
    <source>
        <dbReference type="HAMAP-Rule" id="MF_00083"/>
    </source>
</evidence>
<gene>
    <name evidence="8" type="primary">pth</name>
    <name evidence="11" type="ORF">BHF68_11700</name>
</gene>
<reference evidence="11 12" key="1">
    <citation type="submission" date="2016-09" db="EMBL/GenBank/DDBJ databases">
        <title>Draft genome sequence for the type strain of Desulfuribacillus alkaliarsenatis AHT28, an obligately anaerobic, sulfidogenic bacterium isolated from Russian soda lake sediments.</title>
        <authorList>
            <person name="Abin C.A."/>
            <person name="Hollibaugh J.T."/>
        </authorList>
    </citation>
    <scope>NUCLEOTIDE SEQUENCE [LARGE SCALE GENOMIC DNA]</scope>
    <source>
        <strain evidence="11 12">AHT28</strain>
    </source>
</reference>
<evidence type="ECO:0000256" key="1">
    <source>
        <dbReference type="ARBA" id="ARBA00013260"/>
    </source>
</evidence>
<comment type="function">
    <text evidence="8">Catalyzes the release of premature peptidyl moieties from peptidyl-tRNA molecules trapped in stalled 50S ribosomal subunits, and thus maintains levels of free tRNAs and 50S ribosomes.</text>
</comment>
<dbReference type="Proteomes" id="UP000094296">
    <property type="component" value="Unassembled WGS sequence"/>
</dbReference>
<keyword evidence="4 8" id="KW-0694">RNA-binding</keyword>
<feature type="active site" description="Proton acceptor" evidence="8">
    <location>
        <position position="19"/>
    </location>
</feature>
<dbReference type="PROSITE" id="PS01196">
    <property type="entry name" value="PEPT_TRNA_HYDROL_2"/>
    <property type="match status" value="1"/>
</dbReference>
<keyword evidence="8" id="KW-0963">Cytoplasm</keyword>
<dbReference type="GO" id="GO:0000049">
    <property type="term" value="F:tRNA binding"/>
    <property type="evidence" value="ECO:0007669"/>
    <property type="project" value="UniProtKB-UniRule"/>
</dbReference>
<dbReference type="EC" id="3.1.1.29" evidence="1 8"/>
<comment type="similarity">
    <text evidence="5 8 10">Belongs to the PTH family.</text>
</comment>
<feature type="binding site" evidence="8">
    <location>
        <position position="14"/>
    </location>
    <ligand>
        <name>tRNA</name>
        <dbReference type="ChEBI" id="CHEBI:17843"/>
    </ligand>
</feature>
<evidence type="ECO:0000256" key="4">
    <source>
        <dbReference type="ARBA" id="ARBA00022884"/>
    </source>
</evidence>
<dbReference type="RefSeq" id="WP_069644321.1">
    <property type="nucleotide sequence ID" value="NZ_MIJE01000035.1"/>
</dbReference>
<dbReference type="STRING" id="766136.BHF68_11700"/>
<accession>A0A1E5FYU9</accession>
<dbReference type="EMBL" id="MIJE01000035">
    <property type="protein sequence ID" value="OEF95755.1"/>
    <property type="molecule type" value="Genomic_DNA"/>
</dbReference>
<dbReference type="Pfam" id="PF01195">
    <property type="entry name" value="Pept_tRNA_hydro"/>
    <property type="match status" value="1"/>
</dbReference>
<evidence type="ECO:0000256" key="10">
    <source>
        <dbReference type="RuleBase" id="RU004320"/>
    </source>
</evidence>
<evidence type="ECO:0000256" key="5">
    <source>
        <dbReference type="ARBA" id="ARBA00038063"/>
    </source>
</evidence>
<comment type="catalytic activity">
    <reaction evidence="6 8 9">
        <text>an N-acyl-L-alpha-aminoacyl-tRNA + H2O = an N-acyl-L-amino acid + a tRNA + H(+)</text>
        <dbReference type="Rhea" id="RHEA:54448"/>
        <dbReference type="Rhea" id="RHEA-COMP:10123"/>
        <dbReference type="Rhea" id="RHEA-COMP:13883"/>
        <dbReference type="ChEBI" id="CHEBI:15377"/>
        <dbReference type="ChEBI" id="CHEBI:15378"/>
        <dbReference type="ChEBI" id="CHEBI:59874"/>
        <dbReference type="ChEBI" id="CHEBI:78442"/>
        <dbReference type="ChEBI" id="CHEBI:138191"/>
        <dbReference type="EC" id="3.1.1.29"/>
    </reaction>
</comment>
<name>A0A1E5FYU9_9FIRM</name>
<dbReference type="PANTHER" id="PTHR17224:SF1">
    <property type="entry name" value="PEPTIDYL-TRNA HYDROLASE"/>
    <property type="match status" value="1"/>
</dbReference>
<dbReference type="HAMAP" id="MF_00083">
    <property type="entry name" value="Pept_tRNA_hydro_bact"/>
    <property type="match status" value="1"/>
</dbReference>
<feature type="binding site" evidence="8">
    <location>
        <position position="64"/>
    </location>
    <ligand>
        <name>tRNA</name>
        <dbReference type="ChEBI" id="CHEBI:17843"/>
    </ligand>
</feature>
<feature type="binding site" evidence="8">
    <location>
        <position position="66"/>
    </location>
    <ligand>
        <name>tRNA</name>
        <dbReference type="ChEBI" id="CHEBI:17843"/>
    </ligand>
</feature>
<comment type="function">
    <text evidence="8">Hydrolyzes ribosome-free peptidyl-tRNAs (with 1 or more amino acids incorporated), which drop off the ribosome during protein synthesis, or as a result of ribosome stalling.</text>
</comment>
<dbReference type="Gene3D" id="3.40.50.1470">
    <property type="entry name" value="Peptidyl-tRNA hydrolase"/>
    <property type="match status" value="1"/>
</dbReference>
<dbReference type="GO" id="GO:0005737">
    <property type="term" value="C:cytoplasm"/>
    <property type="evidence" value="ECO:0007669"/>
    <property type="project" value="UniProtKB-SubCell"/>
</dbReference>
<dbReference type="NCBIfam" id="TIGR00447">
    <property type="entry name" value="pth"/>
    <property type="match status" value="1"/>
</dbReference>
<evidence type="ECO:0000256" key="2">
    <source>
        <dbReference type="ARBA" id="ARBA00022555"/>
    </source>
</evidence>
<dbReference type="InterPro" id="IPR018171">
    <property type="entry name" value="Pept_tRNA_hydro_CS"/>
</dbReference>
<feature type="binding site" evidence="8">
    <location>
        <position position="112"/>
    </location>
    <ligand>
        <name>tRNA</name>
        <dbReference type="ChEBI" id="CHEBI:17843"/>
    </ligand>
</feature>
<evidence type="ECO:0000313" key="12">
    <source>
        <dbReference type="Proteomes" id="UP000094296"/>
    </source>
</evidence>
<keyword evidence="2 8" id="KW-0820">tRNA-binding</keyword>
<organism evidence="11 12">
    <name type="scientific">Desulfuribacillus alkaliarsenatis</name>
    <dbReference type="NCBI Taxonomy" id="766136"/>
    <lineage>
        <taxon>Bacteria</taxon>
        <taxon>Bacillati</taxon>
        <taxon>Bacillota</taxon>
        <taxon>Desulfuribacillia</taxon>
        <taxon>Desulfuribacillales</taxon>
        <taxon>Desulfuribacillaceae</taxon>
        <taxon>Desulfuribacillus</taxon>
    </lineage>
</organism>
<dbReference type="GO" id="GO:0006515">
    <property type="term" value="P:protein quality control for misfolded or incompletely synthesized proteins"/>
    <property type="evidence" value="ECO:0007669"/>
    <property type="project" value="UniProtKB-UniRule"/>
</dbReference>